<dbReference type="InterPro" id="IPR014756">
    <property type="entry name" value="Ig_E-set"/>
</dbReference>
<dbReference type="InterPro" id="IPR013783">
    <property type="entry name" value="Ig-like_fold"/>
</dbReference>
<dbReference type="EMBL" id="CP015401">
    <property type="protein sequence ID" value="ANU57979.1"/>
    <property type="molecule type" value="Genomic_DNA"/>
</dbReference>
<evidence type="ECO:0000256" key="2">
    <source>
        <dbReference type="PROSITE-ProRule" id="PRU00504"/>
    </source>
</evidence>
<feature type="domain" description="IPT/TIG" evidence="3">
    <location>
        <begin position="22"/>
        <end position="103"/>
    </location>
</feature>
<gene>
    <name evidence="4" type="ORF">A4V03_10735</name>
</gene>
<dbReference type="SUPFAM" id="SSF81296">
    <property type="entry name" value="E set domains"/>
    <property type="match status" value="1"/>
</dbReference>
<dbReference type="PANTHER" id="PTHR13833">
    <property type="match status" value="1"/>
</dbReference>
<dbReference type="GeneID" id="82187616"/>
<dbReference type="InterPro" id="IPR001258">
    <property type="entry name" value="NHL_repeat"/>
</dbReference>
<keyword evidence="5" id="KW-1185">Reference proteome</keyword>
<reference evidence="5" key="1">
    <citation type="submission" date="2016-04" db="EMBL/GenBank/DDBJ databases">
        <title>Complete Genome Sequences of Twelve Strains of a Stable Defined Moderately Diverse Mouse Microbiota 2 (sDMDMm2).</title>
        <authorList>
            <person name="Uchimura Y."/>
            <person name="Wyss M."/>
            <person name="Brugiroux S."/>
            <person name="Limenitakis J.P."/>
            <person name="Stecher B."/>
            <person name="McCoy K.D."/>
            <person name="Macpherson A.J."/>
        </authorList>
    </citation>
    <scope>NUCLEOTIDE SEQUENCE [LARGE SCALE GENOMIC DNA]</scope>
    <source>
        <strain evidence="5">I48</strain>
    </source>
</reference>
<dbReference type="Gene3D" id="2.60.40.10">
    <property type="entry name" value="Immunoglobulins"/>
    <property type="match status" value="1"/>
</dbReference>
<protein>
    <recommendedName>
        <fullName evidence="3">IPT/TIG domain-containing protein</fullName>
    </recommendedName>
</protein>
<dbReference type="SUPFAM" id="SSF63829">
    <property type="entry name" value="Calcium-dependent phosphotriesterase"/>
    <property type="match status" value="1"/>
</dbReference>
<dbReference type="Pfam" id="PF01833">
    <property type="entry name" value="TIG"/>
    <property type="match status" value="1"/>
</dbReference>
<dbReference type="Proteomes" id="UP000092631">
    <property type="component" value="Chromosome"/>
</dbReference>
<dbReference type="Gene3D" id="2.120.10.30">
    <property type="entry name" value="TolB, C-terminal domain"/>
    <property type="match status" value="1"/>
</dbReference>
<dbReference type="PANTHER" id="PTHR13833:SF71">
    <property type="entry name" value="NHL DOMAIN-CONTAINING PROTEIN"/>
    <property type="match status" value="1"/>
</dbReference>
<name>A0A1C7H0D5_9BACE</name>
<dbReference type="KEGG" id="bcae:A4V03_10735"/>
<feature type="repeat" description="NHL" evidence="2">
    <location>
        <begin position="347"/>
        <end position="369"/>
    </location>
</feature>
<evidence type="ECO:0000313" key="5">
    <source>
        <dbReference type="Proteomes" id="UP000092631"/>
    </source>
</evidence>
<accession>A0A1C7H0D5</accession>
<dbReference type="PROSITE" id="PS51125">
    <property type="entry name" value="NHL"/>
    <property type="match status" value="1"/>
</dbReference>
<evidence type="ECO:0000259" key="3">
    <source>
        <dbReference type="Pfam" id="PF01833"/>
    </source>
</evidence>
<dbReference type="InterPro" id="IPR002909">
    <property type="entry name" value="IPT_dom"/>
</dbReference>
<keyword evidence="1" id="KW-0677">Repeat</keyword>
<dbReference type="Pfam" id="PF01436">
    <property type="entry name" value="NHL"/>
    <property type="match status" value="1"/>
</dbReference>
<dbReference type="AlphaFoldDB" id="A0A1C7H0D5"/>
<dbReference type="OrthoDB" id="791543at2"/>
<organism evidence="4 5">
    <name type="scientific">Bacteroides caecimuris</name>
    <dbReference type="NCBI Taxonomy" id="1796613"/>
    <lineage>
        <taxon>Bacteria</taxon>
        <taxon>Pseudomonadati</taxon>
        <taxon>Bacteroidota</taxon>
        <taxon>Bacteroidia</taxon>
        <taxon>Bacteroidales</taxon>
        <taxon>Bacteroidaceae</taxon>
        <taxon>Bacteroides</taxon>
    </lineage>
</organism>
<sequence>MILIAFYACNDEDQPQNLKAEVTDFSPVMGGRNTLLTLNGSNFGTDINNVKVTINGKEALVKTVTNEVITAEVQKGTSSGIVRVILGERPNAQILIYDMNFTYVSNQVVSTYLGGESSGEADGDFSVATLSKPRYLVWGKNNALYIVEDGASSVDDMACIRVAKDNRLTTLLKASESTLVQRMRAIDFSLNENTMYIANDNNASGTMGFGTMTKNGDKYENLTSLWDQGGITAVKVHPETGAVFIGYHSGSWIYQYDVTNFIPKFQLPDAAGAAASKGNINTIAFDKPGTTAYIVSRKNHVIYKASYDMATGEFSDVKLLAGSFGVTGYADGTGTSAQFNEPSQGDVDEEGNFYVADRGNHCIRVITPDGEVSTYAGQNKAGMVDGIASLAEFNNPEGCQFGPDGALYIADYSNHAIRKVEEAQVQP</sequence>
<evidence type="ECO:0000313" key="4">
    <source>
        <dbReference type="EMBL" id="ANU57979.1"/>
    </source>
</evidence>
<evidence type="ECO:0000256" key="1">
    <source>
        <dbReference type="ARBA" id="ARBA00022737"/>
    </source>
</evidence>
<dbReference type="InterPro" id="IPR011042">
    <property type="entry name" value="6-blade_b-propeller_TolB-like"/>
</dbReference>
<proteinExistence type="predicted"/>
<dbReference type="CDD" id="cd00603">
    <property type="entry name" value="IPT_PCSR"/>
    <property type="match status" value="1"/>
</dbReference>
<dbReference type="RefSeq" id="WP_065538913.1">
    <property type="nucleotide sequence ID" value="NZ_CAPDLJ010000039.1"/>
</dbReference>